<dbReference type="EMBL" id="BARW01020824">
    <property type="protein sequence ID" value="GAI96151.1"/>
    <property type="molecule type" value="Genomic_DNA"/>
</dbReference>
<evidence type="ECO:0008006" key="3">
    <source>
        <dbReference type="Google" id="ProtNLM"/>
    </source>
</evidence>
<reference evidence="2" key="1">
    <citation type="journal article" date="2014" name="Front. Microbiol.">
        <title>High frequency of phylogenetically diverse reductive dehalogenase-homologous genes in deep subseafloor sedimentary metagenomes.</title>
        <authorList>
            <person name="Kawai M."/>
            <person name="Futagami T."/>
            <person name="Toyoda A."/>
            <person name="Takaki Y."/>
            <person name="Nishi S."/>
            <person name="Hori S."/>
            <person name="Arai W."/>
            <person name="Tsubouchi T."/>
            <person name="Morono Y."/>
            <person name="Uchiyama I."/>
            <person name="Ito T."/>
            <person name="Fujiyama A."/>
            <person name="Inagaki F."/>
            <person name="Takami H."/>
        </authorList>
    </citation>
    <scope>NUCLEOTIDE SEQUENCE</scope>
    <source>
        <strain evidence="2">Expedition CK06-06</strain>
    </source>
</reference>
<sequence>MAVVIGLTSLIYTQRLVRELKTEERKKVELWAKATKQLIELDITESDFEFLFEVIENNNTVPVILVDALGDTISTRNLDPVRKNNPEYLHRQLKKMNQAYEPIEIELSNGEKNYIYYKDSFILTKLAWFPFIQLGVIVLFIFVSYYAFSATRKAEQNQVWVGLSKETAHQLGTPTSSLSAWVELLRMKKLDEKLVLEFEKDVNRLEKITERFSKVG</sequence>
<protein>
    <recommendedName>
        <fullName evidence="3">ATP-binding protein</fullName>
    </recommendedName>
</protein>
<proteinExistence type="predicted"/>
<name>X1TXQ5_9ZZZZ</name>
<accession>X1TXQ5</accession>
<feature type="transmembrane region" description="Helical" evidence="1">
    <location>
        <begin position="126"/>
        <end position="148"/>
    </location>
</feature>
<keyword evidence="1" id="KW-0472">Membrane</keyword>
<gene>
    <name evidence="2" type="ORF">S12H4_35106</name>
</gene>
<evidence type="ECO:0000256" key="1">
    <source>
        <dbReference type="SAM" id="Phobius"/>
    </source>
</evidence>
<dbReference type="AlphaFoldDB" id="X1TXQ5"/>
<evidence type="ECO:0000313" key="2">
    <source>
        <dbReference type="EMBL" id="GAI96151.1"/>
    </source>
</evidence>
<feature type="non-terminal residue" evidence="2">
    <location>
        <position position="216"/>
    </location>
</feature>
<keyword evidence="1" id="KW-1133">Transmembrane helix</keyword>
<keyword evidence="1" id="KW-0812">Transmembrane</keyword>
<organism evidence="2">
    <name type="scientific">marine sediment metagenome</name>
    <dbReference type="NCBI Taxonomy" id="412755"/>
    <lineage>
        <taxon>unclassified sequences</taxon>
        <taxon>metagenomes</taxon>
        <taxon>ecological metagenomes</taxon>
    </lineage>
</organism>
<comment type="caution">
    <text evidence="2">The sequence shown here is derived from an EMBL/GenBank/DDBJ whole genome shotgun (WGS) entry which is preliminary data.</text>
</comment>